<dbReference type="Pfam" id="PF17919">
    <property type="entry name" value="RT_RNaseH_2"/>
    <property type="match status" value="1"/>
</dbReference>
<dbReference type="GO" id="GO:0004523">
    <property type="term" value="F:RNA-DNA hybrid ribonuclease activity"/>
    <property type="evidence" value="ECO:0007669"/>
    <property type="project" value="InterPro"/>
</dbReference>
<dbReference type="InterPro" id="IPR001584">
    <property type="entry name" value="Integrase_cat-core"/>
</dbReference>
<reference evidence="7" key="5">
    <citation type="journal article" date="2008" name="Nucleic Acids Res.">
        <title>The rice annotation project database (RAP-DB): 2008 update.</title>
        <authorList>
            <consortium name="The rice annotation project (RAP)"/>
        </authorList>
    </citation>
    <scope>GENOME REANNOTATION</scope>
    <source>
        <strain evidence="7">cv. Nipponbare</strain>
    </source>
</reference>
<dbReference type="InterPro" id="IPR012337">
    <property type="entry name" value="RNaseH-like_sf"/>
</dbReference>
<dbReference type="Proteomes" id="UP000000763">
    <property type="component" value="Chromosome 10"/>
</dbReference>
<protein>
    <submittedName>
        <fullName evidence="5">Polyprotein</fullName>
    </submittedName>
</protein>
<reference evidence="5" key="1">
    <citation type="submission" date="2001-11" db="EMBL/GenBank/DDBJ databases">
        <authorList>
            <person name="Buell R."/>
        </authorList>
    </citation>
    <scope>NUCLEOTIDE SEQUENCE</scope>
</reference>
<reference evidence="6" key="2">
    <citation type="submission" date="2002-09" db="EMBL/GenBank/DDBJ databases">
        <title>Rice Genomic Sequence.</title>
        <authorList>
            <person name="Wing R.A."/>
            <person name="Yu Y."/>
            <person name="Soderlund C."/>
            <person name="Kim H.-R."/>
            <person name="Rambo T."/>
            <person name="Saski C."/>
            <person name="Currie J."/>
            <person name="Collura K."/>
        </authorList>
    </citation>
    <scope>NUCLEOTIDE SEQUENCE</scope>
</reference>
<feature type="compositionally biased region" description="Polar residues" evidence="2">
    <location>
        <begin position="475"/>
        <end position="487"/>
    </location>
</feature>
<dbReference type="EMBL" id="AC131374">
    <property type="protein sequence ID" value="AAN04157.1"/>
    <property type="molecule type" value="Genomic_DNA"/>
</dbReference>
<dbReference type="InterPro" id="IPR043128">
    <property type="entry name" value="Rev_trsase/Diguanyl_cyclase"/>
</dbReference>
<dbReference type="GO" id="GO:0015074">
    <property type="term" value="P:DNA integration"/>
    <property type="evidence" value="ECO:0007669"/>
    <property type="project" value="InterPro"/>
</dbReference>
<dbReference type="CDD" id="cd09279">
    <property type="entry name" value="RNase_HI_like"/>
    <property type="match status" value="1"/>
</dbReference>
<dbReference type="SUPFAM" id="SSF53098">
    <property type="entry name" value="Ribonuclease H-like"/>
    <property type="match status" value="2"/>
</dbReference>
<dbReference type="Pfam" id="PF00665">
    <property type="entry name" value="rve"/>
    <property type="match status" value="1"/>
</dbReference>
<evidence type="ECO:0000256" key="1">
    <source>
        <dbReference type="SAM" id="Coils"/>
    </source>
</evidence>
<evidence type="ECO:0000256" key="2">
    <source>
        <dbReference type="SAM" id="MobiDB-lite"/>
    </source>
</evidence>
<reference evidence="5" key="4">
    <citation type="submission" date="2005-04" db="EMBL/GenBank/DDBJ databases">
        <title>Oryza sativa chromosome 10 BAC OSJNBb0008A05 genomic sequence.</title>
        <authorList>
            <person name="Buell C.R."/>
            <person name="Yuan Q."/>
            <person name="Ouyang S."/>
            <person name="Liu J."/>
            <person name="Moffat K.S."/>
            <person name="Hill J.N."/>
            <person name="Gansberger K."/>
            <person name="Brenner M."/>
            <person name="Burgess S."/>
            <person name="Hance M."/>
            <person name="Shvartsbeyn M."/>
            <person name="Tsitrin T."/>
            <person name="Riggs F."/>
            <person name="Hsiao J."/>
            <person name="Zismann V."/>
            <person name="Blunt S."/>
            <person name="Pai G."/>
            <person name="VanAken S.E."/>
            <person name="Utterback T.R."/>
            <person name="Feldblyum T.V."/>
            <person name="Kalb E."/>
            <person name="Quackenbush J."/>
            <person name="Salzberg S.L."/>
            <person name="White O."/>
            <person name="Fraser C.M."/>
        </authorList>
    </citation>
    <scope>NUCLEOTIDE SEQUENCE</scope>
</reference>
<feature type="compositionally biased region" description="Low complexity" evidence="2">
    <location>
        <begin position="21"/>
        <end position="42"/>
    </location>
</feature>
<evidence type="ECO:0000313" key="7">
    <source>
        <dbReference type="Proteomes" id="UP000000763"/>
    </source>
</evidence>
<dbReference type="Gene3D" id="1.10.340.70">
    <property type="match status" value="1"/>
</dbReference>
<proteinExistence type="predicted"/>
<keyword evidence="1" id="KW-0175">Coiled coil</keyword>
<evidence type="ECO:0000313" key="6">
    <source>
        <dbReference type="EMBL" id="AAN04157.1"/>
    </source>
</evidence>
<dbReference type="GO" id="GO:0003676">
    <property type="term" value="F:nucleic acid binding"/>
    <property type="evidence" value="ECO:0007669"/>
    <property type="project" value="InterPro"/>
</dbReference>
<dbReference type="EMBL" id="AC091749">
    <property type="protein sequence ID" value="AAL31077.1"/>
    <property type="molecule type" value="Genomic_DNA"/>
</dbReference>
<gene>
    <name evidence="6" type="ORF">OSJNAb0008A05.10</name>
    <name evidence="5" type="ORF">OSJNBb0008A05.22</name>
</gene>
<dbReference type="InterPro" id="IPR043502">
    <property type="entry name" value="DNA/RNA_pol_sf"/>
</dbReference>
<dbReference type="PROSITE" id="PS50994">
    <property type="entry name" value="INTEGRASE"/>
    <property type="match status" value="1"/>
</dbReference>
<dbReference type="PANTHER" id="PTHR48475:SF2">
    <property type="entry name" value="RIBONUCLEASE H"/>
    <property type="match status" value="1"/>
</dbReference>
<name>A0A5S6R7M6_ORYSJ</name>
<evidence type="ECO:0000259" key="4">
    <source>
        <dbReference type="PROSITE" id="PS50994"/>
    </source>
</evidence>
<feature type="region of interest" description="Disordered" evidence="2">
    <location>
        <begin position="1"/>
        <end position="42"/>
    </location>
</feature>
<feature type="domain" description="Integrase catalytic" evidence="4">
    <location>
        <begin position="979"/>
        <end position="1154"/>
    </location>
</feature>
<dbReference type="PROSITE" id="PS50879">
    <property type="entry name" value="RNASE_H_1"/>
    <property type="match status" value="1"/>
</dbReference>
<accession>A0A5S6R7M6</accession>
<dbReference type="Gene3D" id="3.30.70.270">
    <property type="match status" value="1"/>
</dbReference>
<dbReference type="InterPro" id="IPR041577">
    <property type="entry name" value="RT_RNaseH_2"/>
</dbReference>
<dbReference type="Gene3D" id="3.30.420.10">
    <property type="entry name" value="Ribonuclease H-like superfamily/Ribonuclease H"/>
    <property type="match status" value="2"/>
</dbReference>
<feature type="domain" description="RNase H type-1" evidence="3">
    <location>
        <begin position="691"/>
        <end position="820"/>
    </location>
</feature>
<dbReference type="Pfam" id="PF13456">
    <property type="entry name" value="RVT_3"/>
    <property type="match status" value="1"/>
</dbReference>
<evidence type="ECO:0000259" key="3">
    <source>
        <dbReference type="PROSITE" id="PS50879"/>
    </source>
</evidence>
<dbReference type="PANTHER" id="PTHR48475">
    <property type="entry name" value="RIBONUCLEASE H"/>
    <property type="match status" value="1"/>
</dbReference>
<dbReference type="SUPFAM" id="SSF56672">
    <property type="entry name" value="DNA/RNA polymerases"/>
    <property type="match status" value="1"/>
</dbReference>
<sequence>MAAEEGAEHSAPVAEDGGGPSASTSAPSQTPSAPAASVQVPNAADVAKAAAVARALQTRAEILSTSQLVVPQATPSQPAAAPTALAAMQAHVSPDPETQAEADMEAMRQNMTRLQDMLRQMQEQQQAYEAARRTKAQLQAFLQQLNQPHCISSTTPSAHPEGNTSQGAPNWLPPIQPGLGVSLWNQGPQFDFVNAVQAPTVRQQAPTPGFGTNQAPIQAAMTWSQPIFDPSMAAQQVPPVGAGQPNAMAQPRVQAAISPFATPYPQQGAVNRAGGEKGLPLSGGIKTRPIPAQFKFPPVPCYSGETDPKEFLSIYESAIEVAHGDENTKAKEPQTLEHLLRIIDGFARGEEDSKRRQAIQAEYDKASVAAAQAQAQVQVAEQPPLFVRQSQPAIQGQPPRQGQAPITWRKFRTDRAGKAVMAVEEVQALRKEFDAQQVSNHQQPARKKVRKDLYCAFHGRSSHTTEQCRNIRQCGNAQDSRPQQGTTVEAPREAVQEQTPPAEQRQDVQRRAAERGLPFFKTLRGAGKFNWTPECQAAFDELKQYLQSPPALISPPPGSELLLYLAASPVAVSAALVQETKFGQKPVYFVSEALQGAKTRYIEMEKLAYALVMASRKLKHYFQAHKVIVPSQYPLGEILRGKEVTGRLSKWAAELSPFDLHFVARSAIKSQVLADFVAEWTPVLAPDPEPAEQFWVMCSDGSWSHKGPGIAAVLFSPNGVPIRYAARLQFDTTNNAAEYEAVLLGLRKAKALGVRRLLIRTDSKLVAGHVDKSFEAKEKGMKRYLEAVRSMEKCFTGITVEHLPRDQNEEADALTKSAACGGPHSPGIFFEVLHAPSVPMDSSEVMAIDQEKLGEDPCDWRTPFAKHLETSWLPVDEAEAKRLQLRAMKYKMVSGQLYCSGVLQPLFRCISFAEGEEMANEIHQGLCGAHQATRTVASKVFRQGVYWPTVLKVCVKQIKKCESCQHHGRSQAAPQYDLQPIAPIWPFARWGLDIIEPFPVARNGYKFAIVAMEYFSRWIEAEPLGAITSAIVQKFVWKNIVCRFRVPKEFITDNGKQFDSDKSREMCEGLNLEIRFASVAHPQSNGAAERTNGKILEALKKRLEGAAKGKWPEELLSVLWALRTTPTRPTKFSPFMLLYGDEAMTPAELGANSPRVMFSGGEEGREVSLKLLEGVRVEALEHMHKYATSTSATYNKKVRPMELMPGHLVLRKKANPVAVGMLESKWEGPYLIKHKSRTGSFCLTTLKGEEFDHSWNATSLKRFYV</sequence>
<dbReference type="InterPro" id="IPR036397">
    <property type="entry name" value="RNaseH_sf"/>
</dbReference>
<dbReference type="AlphaFoldDB" id="A0A5S6R7M6"/>
<feature type="coiled-coil region" evidence="1">
    <location>
        <begin position="97"/>
        <end position="141"/>
    </location>
</feature>
<dbReference type="InterPro" id="IPR002156">
    <property type="entry name" value="RNaseH_domain"/>
</dbReference>
<organism evidence="5 7">
    <name type="scientific">Oryza sativa subsp. japonica</name>
    <name type="common">Rice</name>
    <dbReference type="NCBI Taxonomy" id="39947"/>
    <lineage>
        <taxon>Eukaryota</taxon>
        <taxon>Viridiplantae</taxon>
        <taxon>Streptophyta</taxon>
        <taxon>Embryophyta</taxon>
        <taxon>Tracheophyta</taxon>
        <taxon>Spermatophyta</taxon>
        <taxon>Magnoliopsida</taxon>
        <taxon>Liliopsida</taxon>
        <taxon>Poales</taxon>
        <taxon>Poaceae</taxon>
        <taxon>BOP clade</taxon>
        <taxon>Oryzoideae</taxon>
        <taxon>Oryzeae</taxon>
        <taxon>Oryzinae</taxon>
        <taxon>Oryza</taxon>
        <taxon>Oryza sativa</taxon>
    </lineage>
</organism>
<evidence type="ECO:0000313" key="5">
    <source>
        <dbReference type="EMBL" id="AAL31077.1"/>
    </source>
</evidence>
<reference evidence="7" key="3">
    <citation type="journal article" date="2005" name="Nature">
        <title>The map-based sequence of the rice genome.</title>
        <authorList>
            <consortium name="International rice genome sequencing project (IRGSP)"/>
            <person name="Matsumoto T."/>
            <person name="Wu J."/>
            <person name="Kanamori H."/>
            <person name="Katayose Y."/>
            <person name="Fujisawa M."/>
            <person name="Namiki N."/>
            <person name="Mizuno H."/>
            <person name="Yamamoto K."/>
            <person name="Antonio B.A."/>
            <person name="Baba T."/>
            <person name="Sakata K."/>
            <person name="Nagamura Y."/>
            <person name="Aoki H."/>
            <person name="Arikawa K."/>
            <person name="Arita K."/>
            <person name="Bito T."/>
            <person name="Chiden Y."/>
            <person name="Fujitsuka N."/>
            <person name="Fukunaka R."/>
            <person name="Hamada M."/>
            <person name="Harada C."/>
            <person name="Hayashi A."/>
            <person name="Hijishita S."/>
            <person name="Honda M."/>
            <person name="Hosokawa S."/>
            <person name="Ichikawa Y."/>
            <person name="Idonuma A."/>
            <person name="Iijima M."/>
            <person name="Ikeda M."/>
            <person name="Ikeno M."/>
            <person name="Ito K."/>
            <person name="Ito S."/>
            <person name="Ito T."/>
            <person name="Ito Y."/>
            <person name="Ito Y."/>
            <person name="Iwabuchi A."/>
            <person name="Kamiya K."/>
            <person name="Karasawa W."/>
            <person name="Kurita K."/>
            <person name="Katagiri S."/>
            <person name="Kikuta A."/>
            <person name="Kobayashi H."/>
            <person name="Kobayashi N."/>
            <person name="Machita K."/>
            <person name="Maehara T."/>
            <person name="Masukawa M."/>
            <person name="Mizubayashi T."/>
            <person name="Mukai Y."/>
            <person name="Nagasaki H."/>
            <person name="Nagata Y."/>
            <person name="Naito S."/>
            <person name="Nakashima M."/>
            <person name="Nakama Y."/>
            <person name="Nakamichi Y."/>
            <person name="Nakamura M."/>
            <person name="Meguro A."/>
            <person name="Negishi M."/>
            <person name="Ohta I."/>
            <person name="Ohta T."/>
            <person name="Okamoto M."/>
            <person name="Ono N."/>
            <person name="Saji S."/>
            <person name="Sakaguchi M."/>
            <person name="Sakai K."/>
            <person name="Shibata M."/>
            <person name="Shimokawa T."/>
            <person name="Song J."/>
            <person name="Takazaki Y."/>
            <person name="Terasawa K."/>
            <person name="Tsugane M."/>
            <person name="Tsuji K."/>
            <person name="Ueda S."/>
            <person name="Waki K."/>
            <person name="Yamagata H."/>
            <person name="Yamamoto M."/>
            <person name="Yamamoto S."/>
            <person name="Yamane H."/>
            <person name="Yoshiki S."/>
            <person name="Yoshihara R."/>
            <person name="Yukawa K."/>
            <person name="Zhong H."/>
            <person name="Yano M."/>
            <person name="Yuan Q."/>
            <person name="Ouyang S."/>
            <person name="Liu J."/>
            <person name="Jones K.M."/>
            <person name="Gansberger K."/>
            <person name="Moffat K."/>
            <person name="Hill J."/>
            <person name="Bera J."/>
            <person name="Fadrosh D."/>
            <person name="Jin S."/>
            <person name="Johri S."/>
            <person name="Kim M."/>
            <person name="Overton L."/>
            <person name="Reardon M."/>
            <person name="Tsitrin T."/>
            <person name="Vuong H."/>
            <person name="Weaver B."/>
            <person name="Ciecko A."/>
            <person name="Tallon L."/>
            <person name="Jackson J."/>
            <person name="Pai G."/>
            <person name="Aken S.V."/>
            <person name="Utterback T."/>
            <person name="Reidmuller S."/>
            <person name="Feldblyum T."/>
            <person name="Hsiao J."/>
            <person name="Zismann V."/>
            <person name="Iobst S."/>
            <person name="de Vazeille A.R."/>
            <person name="Buell C.R."/>
            <person name="Ying K."/>
            <person name="Li Y."/>
            <person name="Lu T."/>
            <person name="Huang Y."/>
            <person name="Zhao Q."/>
            <person name="Feng Q."/>
            <person name="Zhang L."/>
            <person name="Zhu J."/>
            <person name="Weng Q."/>
            <person name="Mu J."/>
            <person name="Lu Y."/>
            <person name="Fan D."/>
            <person name="Liu Y."/>
            <person name="Guan J."/>
            <person name="Zhang Y."/>
            <person name="Yu S."/>
            <person name="Liu X."/>
            <person name="Zhang Y."/>
            <person name="Hong G."/>
            <person name="Han B."/>
            <person name="Choisne N."/>
            <person name="Demange N."/>
            <person name="Orjeda G."/>
            <person name="Samain S."/>
            <person name="Cattolico L."/>
            <person name="Pelletier E."/>
            <person name="Couloux A."/>
            <person name="Segurens B."/>
            <person name="Wincker P."/>
            <person name="D'Hont A."/>
            <person name="Scarpelli C."/>
            <person name="Weissenbach J."/>
            <person name="Salanoubat M."/>
            <person name="Quetier F."/>
            <person name="Yu Y."/>
            <person name="Kim H.R."/>
            <person name="Rambo T."/>
            <person name="Currie J."/>
            <person name="Collura K."/>
            <person name="Luo M."/>
            <person name="Yang T."/>
            <person name="Ammiraju J.S.S."/>
            <person name="Engler F."/>
            <person name="Soderlund C."/>
            <person name="Wing R.A."/>
            <person name="Palmer L.E."/>
            <person name="de la Bastide M."/>
            <person name="Spiegel L."/>
            <person name="Nascimento L."/>
            <person name="Zutavern T."/>
            <person name="O'Shaughnessy A."/>
            <person name="Dike S."/>
            <person name="Dedhia N."/>
            <person name="Preston R."/>
            <person name="Balija V."/>
            <person name="McCombie W.R."/>
            <person name="Chow T."/>
            <person name="Chen H."/>
            <person name="Chung M."/>
            <person name="Chen C."/>
            <person name="Shaw J."/>
            <person name="Wu H."/>
            <person name="Hsiao K."/>
            <person name="Chao Y."/>
            <person name="Chu M."/>
            <person name="Cheng C."/>
            <person name="Hour A."/>
            <person name="Lee P."/>
            <person name="Lin S."/>
            <person name="Lin Y."/>
            <person name="Liou J."/>
            <person name="Liu S."/>
            <person name="Hsing Y."/>
            <person name="Raghuvanshi S."/>
            <person name="Mohanty A."/>
            <person name="Bharti A.K."/>
            <person name="Gaur A."/>
            <person name="Gupta V."/>
            <person name="Kumar D."/>
            <person name="Ravi V."/>
            <person name="Vij S."/>
            <person name="Kapur A."/>
            <person name="Khurana P."/>
            <person name="Khurana P."/>
            <person name="Khurana J.P."/>
            <person name="Tyagi A.K."/>
            <person name="Gaikwad K."/>
            <person name="Singh A."/>
            <person name="Dalal V."/>
            <person name="Srivastava S."/>
            <person name="Dixit A."/>
            <person name="Pal A.K."/>
            <person name="Ghazi I.A."/>
            <person name="Yadav M."/>
            <person name="Pandit A."/>
            <person name="Bhargava A."/>
            <person name="Sureshbabu K."/>
            <person name="Batra K."/>
            <person name="Sharma T.R."/>
            <person name="Mohapatra T."/>
            <person name="Singh N.K."/>
            <person name="Messing J."/>
            <person name="Nelson A.B."/>
            <person name="Fuks G."/>
            <person name="Kavchok S."/>
            <person name="Keizer G."/>
            <person name="Linton E."/>
            <person name="Llaca V."/>
            <person name="Song R."/>
            <person name="Tanyolac B."/>
            <person name="Young S."/>
            <person name="Ho-Il K."/>
            <person name="Hahn J.H."/>
            <person name="Sangsakoo G."/>
            <person name="Vanavichit A."/>
            <person name="de Mattos Luiz.A.T."/>
            <person name="Zimmer P.D."/>
            <person name="Malone G."/>
            <person name="Dellagostin O."/>
            <person name="de Oliveira A.C."/>
            <person name="Bevan M."/>
            <person name="Bancroft I."/>
            <person name="Minx P."/>
            <person name="Cordum H."/>
            <person name="Wilson R."/>
            <person name="Cheng Z."/>
            <person name="Jin W."/>
            <person name="Jiang J."/>
            <person name="Leong S.A."/>
            <person name="Iwama H."/>
            <person name="Gojobori T."/>
            <person name="Itoh T."/>
            <person name="Niimura Y."/>
            <person name="Fujii Y."/>
            <person name="Habara T."/>
            <person name="Sakai H."/>
            <person name="Sato Y."/>
            <person name="Wilson G."/>
            <person name="Kumar K."/>
            <person name="McCouch S."/>
            <person name="Juretic N."/>
            <person name="Hoen D."/>
            <person name="Wright S."/>
            <person name="Bruskiewich R."/>
            <person name="Bureau T."/>
            <person name="Miyao A."/>
            <person name="Hirochika H."/>
            <person name="Nishikawa T."/>
            <person name="Kadowaki K."/>
            <person name="Sugiura M."/>
            <person name="Burr B."/>
            <person name="Sasaki T."/>
        </authorList>
    </citation>
    <scope>NUCLEOTIDE SEQUENCE [LARGE SCALE GENOMIC DNA]</scope>
    <source>
        <strain evidence="7">cv. Nipponbare</strain>
    </source>
</reference>
<feature type="region of interest" description="Disordered" evidence="2">
    <location>
        <begin position="475"/>
        <end position="509"/>
    </location>
</feature>